<name>A0A067CSK1_SAPPC</name>
<dbReference type="GO" id="GO:0005524">
    <property type="term" value="F:ATP binding"/>
    <property type="evidence" value="ECO:0007669"/>
    <property type="project" value="InterPro"/>
</dbReference>
<organism evidence="3 4">
    <name type="scientific">Saprolegnia parasitica (strain CBS 223.65)</name>
    <dbReference type="NCBI Taxonomy" id="695850"/>
    <lineage>
        <taxon>Eukaryota</taxon>
        <taxon>Sar</taxon>
        <taxon>Stramenopiles</taxon>
        <taxon>Oomycota</taxon>
        <taxon>Saprolegniomycetes</taxon>
        <taxon>Saprolegniales</taxon>
        <taxon>Saprolegniaceae</taxon>
        <taxon>Saprolegnia</taxon>
    </lineage>
</organism>
<keyword evidence="1" id="KW-1133">Transmembrane helix</keyword>
<dbReference type="EMBL" id="KK583193">
    <property type="protein sequence ID" value="KDO33508.1"/>
    <property type="molecule type" value="Genomic_DNA"/>
</dbReference>
<keyword evidence="4" id="KW-1185">Reference proteome</keyword>
<dbReference type="GO" id="GO:0004674">
    <property type="term" value="F:protein serine/threonine kinase activity"/>
    <property type="evidence" value="ECO:0007669"/>
    <property type="project" value="TreeGrafter"/>
</dbReference>
<dbReference type="RefSeq" id="XP_012196251.1">
    <property type="nucleotide sequence ID" value="XM_012340861.1"/>
</dbReference>
<dbReference type="KEGG" id="spar:SPRG_02316"/>
<dbReference type="InterPro" id="IPR051681">
    <property type="entry name" value="Ser/Thr_Kinases-Pseudokinases"/>
</dbReference>
<evidence type="ECO:0000313" key="3">
    <source>
        <dbReference type="EMBL" id="KDO33508.1"/>
    </source>
</evidence>
<sequence>MPNETQATVAEAARPAYVYAERGPGCAPTMGVAATTLTARCPFACLLPAEANEPPSMGLSLVNKYFCIYTATGRILNAHNATADLSVVLQSQANGAYSTPPVLHLADVPPNVTALTLTNLGLESLGPTLVQDKIPDSPWSSNVLLRYMNLANNSIASVDGVAFPRNLHMLILAQNKLTSMDGIAAPRLSMLSVSRNPTLPPSAFTPTVARTLSTLRRLVADEMEWTEIPSSLPSSLTELSLAKNRLSQLSPRAWPPALRHLNAQYAGITTVYANFTPAMRVLCLGGNAVTAFYATSAQFELLSALPQRSASANALDASRCSEASPLLTTMTTNTSCTGHVTTRLLWDRYPVCILDTALDSLVTSPPSSSSGVTTALIVVSALLGVIAIGLLVLYLRFRRRPRPAPKWYEGMDLEMDTKGMLGMDTIALDPPSCTTTLPEAAIERQSILARGGFGIVYLATLQPTPTLPDVLSPTRVALKRLLPSHLSDLRCMDDFMDEIRFSARLRHDNIVRFYGFSYSTLADLAIVTEYMERGDLWQWLRVQKLNDTPLGWQLQKDATVPLRPYSPCILRSRSRPPAISKFSFLVDIVEGLLYLHTRQPPLVHRDLKAKNVLLSCDFVAKLTDFGVARETCDYTMTAEIGTVAWIAPEVLKGVYYTEKADVYSLGVLLSEMDTLEIPYADLDAIQTANGHWNVSAIKARIAMLVVSGEIRPSFSADVPRCIADVADRCLAYEPTARPTIRDVWAYCQQIQGASIYTEPASP</sequence>
<dbReference type="InterPro" id="IPR032675">
    <property type="entry name" value="LRR_dom_sf"/>
</dbReference>
<dbReference type="Gene3D" id="3.30.200.20">
    <property type="entry name" value="Phosphorylase Kinase, domain 1"/>
    <property type="match status" value="1"/>
</dbReference>
<dbReference type="SMART" id="SM00220">
    <property type="entry name" value="S_TKc"/>
    <property type="match status" value="1"/>
</dbReference>
<dbReference type="InterPro" id="IPR011009">
    <property type="entry name" value="Kinase-like_dom_sf"/>
</dbReference>
<proteinExistence type="predicted"/>
<protein>
    <submittedName>
        <fullName evidence="3">TKL protein kinase</fullName>
    </submittedName>
</protein>
<dbReference type="SUPFAM" id="SSF56112">
    <property type="entry name" value="Protein kinase-like (PK-like)"/>
    <property type="match status" value="1"/>
</dbReference>
<keyword evidence="3" id="KW-0808">Transferase</keyword>
<dbReference type="PANTHER" id="PTHR44329">
    <property type="entry name" value="SERINE/THREONINE-PROTEIN KINASE TNNI3K-RELATED"/>
    <property type="match status" value="1"/>
</dbReference>
<dbReference type="InterPro" id="IPR000719">
    <property type="entry name" value="Prot_kinase_dom"/>
</dbReference>
<dbReference type="VEuPathDB" id="FungiDB:SPRG_02316"/>
<dbReference type="Gene3D" id="1.10.510.10">
    <property type="entry name" value="Transferase(Phosphotransferase) domain 1"/>
    <property type="match status" value="1"/>
</dbReference>
<reference evidence="3 4" key="1">
    <citation type="journal article" date="2013" name="PLoS Genet.">
        <title>Distinctive expansion of potential virulence genes in the genome of the oomycete fish pathogen Saprolegnia parasitica.</title>
        <authorList>
            <person name="Jiang R.H."/>
            <person name="de Bruijn I."/>
            <person name="Haas B.J."/>
            <person name="Belmonte R."/>
            <person name="Lobach L."/>
            <person name="Christie J."/>
            <person name="van den Ackerveken G."/>
            <person name="Bottin A."/>
            <person name="Bulone V."/>
            <person name="Diaz-Moreno S.M."/>
            <person name="Dumas B."/>
            <person name="Fan L."/>
            <person name="Gaulin E."/>
            <person name="Govers F."/>
            <person name="Grenville-Briggs L.J."/>
            <person name="Horner N.R."/>
            <person name="Levin J.Z."/>
            <person name="Mammella M."/>
            <person name="Meijer H.J."/>
            <person name="Morris P."/>
            <person name="Nusbaum C."/>
            <person name="Oome S."/>
            <person name="Phillips A.J."/>
            <person name="van Rooyen D."/>
            <person name="Rzeszutek E."/>
            <person name="Saraiva M."/>
            <person name="Secombes C.J."/>
            <person name="Seidl M.F."/>
            <person name="Snel B."/>
            <person name="Stassen J.H."/>
            <person name="Sykes S."/>
            <person name="Tripathy S."/>
            <person name="van den Berg H."/>
            <person name="Vega-Arreguin J.C."/>
            <person name="Wawra S."/>
            <person name="Young S.K."/>
            <person name="Zeng Q."/>
            <person name="Dieguez-Uribeondo J."/>
            <person name="Russ C."/>
            <person name="Tyler B.M."/>
            <person name="van West P."/>
        </authorList>
    </citation>
    <scope>NUCLEOTIDE SEQUENCE [LARGE SCALE GENOMIC DNA]</scope>
    <source>
        <strain evidence="3 4">CBS 223.65</strain>
    </source>
</reference>
<feature type="transmembrane region" description="Helical" evidence="1">
    <location>
        <begin position="375"/>
        <end position="397"/>
    </location>
</feature>
<keyword evidence="1" id="KW-0812">Transmembrane</keyword>
<keyword evidence="1" id="KW-0472">Membrane</keyword>
<dbReference type="AlphaFoldDB" id="A0A067CSK1"/>
<keyword evidence="3" id="KW-0418">Kinase</keyword>
<gene>
    <name evidence="3" type="ORF">SPRG_02316</name>
</gene>
<dbReference type="SUPFAM" id="SSF52058">
    <property type="entry name" value="L domain-like"/>
    <property type="match status" value="1"/>
</dbReference>
<dbReference type="PROSITE" id="PS50011">
    <property type="entry name" value="PROTEIN_KINASE_DOM"/>
    <property type="match status" value="1"/>
</dbReference>
<dbReference type="OMA" id="DEMEWTE"/>
<accession>A0A067CSK1</accession>
<evidence type="ECO:0000259" key="2">
    <source>
        <dbReference type="PROSITE" id="PS50011"/>
    </source>
</evidence>
<dbReference type="InterPro" id="IPR008271">
    <property type="entry name" value="Ser/Thr_kinase_AS"/>
</dbReference>
<dbReference type="GeneID" id="24124873"/>
<dbReference type="PANTHER" id="PTHR44329:SF214">
    <property type="entry name" value="PROTEIN KINASE DOMAIN-CONTAINING PROTEIN"/>
    <property type="match status" value="1"/>
</dbReference>
<evidence type="ECO:0000256" key="1">
    <source>
        <dbReference type="SAM" id="Phobius"/>
    </source>
</evidence>
<evidence type="ECO:0000313" key="4">
    <source>
        <dbReference type="Proteomes" id="UP000030745"/>
    </source>
</evidence>
<feature type="domain" description="Protein kinase" evidence="2">
    <location>
        <begin position="442"/>
        <end position="757"/>
    </location>
</feature>
<dbReference type="Proteomes" id="UP000030745">
    <property type="component" value="Unassembled WGS sequence"/>
</dbReference>
<dbReference type="Gene3D" id="3.80.10.10">
    <property type="entry name" value="Ribonuclease Inhibitor"/>
    <property type="match status" value="1"/>
</dbReference>
<dbReference type="OrthoDB" id="4062651at2759"/>
<dbReference type="PROSITE" id="PS00108">
    <property type="entry name" value="PROTEIN_KINASE_ST"/>
    <property type="match status" value="1"/>
</dbReference>
<dbReference type="Pfam" id="PF07714">
    <property type="entry name" value="PK_Tyr_Ser-Thr"/>
    <property type="match status" value="1"/>
</dbReference>
<dbReference type="InterPro" id="IPR001245">
    <property type="entry name" value="Ser-Thr/Tyr_kinase_cat_dom"/>
</dbReference>
<dbReference type="STRING" id="695850.A0A067CSK1"/>